<evidence type="ECO:0000259" key="2">
    <source>
        <dbReference type="Pfam" id="PF06985"/>
    </source>
</evidence>
<gene>
    <name evidence="3" type="ORF">CC86DRAFT_426741</name>
</gene>
<evidence type="ECO:0000313" key="4">
    <source>
        <dbReference type="Proteomes" id="UP000799424"/>
    </source>
</evidence>
<protein>
    <submittedName>
        <fullName evidence="3">HET-domain-containing protein</fullName>
    </submittedName>
</protein>
<feature type="domain" description="Heterokaryon incompatibility" evidence="2">
    <location>
        <begin position="77"/>
        <end position="219"/>
    </location>
</feature>
<feature type="compositionally biased region" description="Polar residues" evidence="1">
    <location>
        <begin position="1"/>
        <end position="21"/>
    </location>
</feature>
<feature type="non-terminal residue" evidence="3">
    <location>
        <position position="767"/>
    </location>
</feature>
<dbReference type="PANTHER" id="PTHR24148:SF64">
    <property type="entry name" value="HETEROKARYON INCOMPATIBILITY DOMAIN-CONTAINING PROTEIN"/>
    <property type="match status" value="1"/>
</dbReference>
<dbReference type="AlphaFoldDB" id="A0A6A6ZM91"/>
<dbReference type="InterPro" id="IPR010730">
    <property type="entry name" value="HET"/>
</dbReference>
<evidence type="ECO:0000256" key="1">
    <source>
        <dbReference type="SAM" id="MobiDB-lite"/>
    </source>
</evidence>
<dbReference type="EMBL" id="MU006237">
    <property type="protein sequence ID" value="KAF2821454.1"/>
    <property type="molecule type" value="Genomic_DNA"/>
</dbReference>
<sequence length="767" mass="87906">MQPSRSSQRPINESNGTTTSGKKSRKHREYKTYNYDPLPRSRGTIRILELFSSEKSDAGVLCALITPDEHERGQYPYEALSWCWGTAGKTDYIRIQRNRKTYNKYVSPNLVAAMKALRYPDRSRYLWIDMVCIDQDNLNEKNHQVEMMDIIYGNAERVCIWLGEANESSRMALRFIKHEVSHLQSFDSLCESKDASKKWVALLDLMQRPWFSRRWVVQELALAQKPIIYCGNDRISWKKFAIAVELFVEVETATHRLSEVMKKDRQYQYIPSYFDYVSALGASLLVDATERLFRDYQEEITQPTAASDTRVEPATHGVRRVSKNRIQPLLSLEYLVSSLTIFDTTVPHDTIYALLAIAKDTTPRAVASGAVATSRGAQEGLEIYTQRKSYNVDYKLPYVDVCKDFILFSIERSLEGNASRALDVICRPWAIEERNLRKIREDKRLKKEKKERDAKREKDRETRRMFRQGRGPHSPPLRSAGLHASVGTLGTLGTLLEKDRLPEDEAAELEDMALPSWVPQLSSAPHAMAQRPGLSGPKMSRINADPLVGLPSLTQRNYSAAETKGVDMKALRFRKRPKLGHFSMYIRGFQLDVIKEVEQVARNGQIPREWAELVRWEDAKGHPPDAFWRTLVANRGKEGKNPPVYYSRACQESFKKGGLESGAVDTTALIDYERNSVVAQFCRRVQAVTWNRALVRTEAGRLALVGKDVEKNDLVCILYGCSVPVILRAGEKKSEKVFCDEMEQELVDVKNTVVRNFNRYMSRKRRH</sequence>
<feature type="compositionally biased region" description="Basic and acidic residues" evidence="1">
    <location>
        <begin position="445"/>
        <end position="464"/>
    </location>
</feature>
<reference evidence="3" key="1">
    <citation type="journal article" date="2020" name="Stud. Mycol.">
        <title>101 Dothideomycetes genomes: a test case for predicting lifestyles and emergence of pathogens.</title>
        <authorList>
            <person name="Haridas S."/>
            <person name="Albert R."/>
            <person name="Binder M."/>
            <person name="Bloem J."/>
            <person name="Labutti K."/>
            <person name="Salamov A."/>
            <person name="Andreopoulos B."/>
            <person name="Baker S."/>
            <person name="Barry K."/>
            <person name="Bills G."/>
            <person name="Bluhm B."/>
            <person name="Cannon C."/>
            <person name="Castanera R."/>
            <person name="Culley D."/>
            <person name="Daum C."/>
            <person name="Ezra D."/>
            <person name="Gonzalez J."/>
            <person name="Henrissat B."/>
            <person name="Kuo A."/>
            <person name="Liang C."/>
            <person name="Lipzen A."/>
            <person name="Lutzoni F."/>
            <person name="Magnuson J."/>
            <person name="Mondo S."/>
            <person name="Nolan M."/>
            <person name="Ohm R."/>
            <person name="Pangilinan J."/>
            <person name="Park H.-J."/>
            <person name="Ramirez L."/>
            <person name="Alfaro M."/>
            <person name="Sun H."/>
            <person name="Tritt A."/>
            <person name="Yoshinaga Y."/>
            <person name="Zwiers L.-H."/>
            <person name="Turgeon B."/>
            <person name="Goodwin S."/>
            <person name="Spatafora J."/>
            <person name="Crous P."/>
            <person name="Grigoriev I."/>
        </authorList>
    </citation>
    <scope>NUCLEOTIDE SEQUENCE</scope>
    <source>
        <strain evidence="3">CBS 113818</strain>
    </source>
</reference>
<name>A0A6A6ZM91_9PLEO</name>
<feature type="region of interest" description="Disordered" evidence="1">
    <location>
        <begin position="445"/>
        <end position="483"/>
    </location>
</feature>
<accession>A0A6A6ZM91</accession>
<dbReference type="InterPro" id="IPR052895">
    <property type="entry name" value="HetReg/Transcr_Mod"/>
</dbReference>
<feature type="region of interest" description="Disordered" evidence="1">
    <location>
        <begin position="1"/>
        <end position="32"/>
    </location>
</feature>
<organism evidence="3 4">
    <name type="scientific">Ophiobolus disseminans</name>
    <dbReference type="NCBI Taxonomy" id="1469910"/>
    <lineage>
        <taxon>Eukaryota</taxon>
        <taxon>Fungi</taxon>
        <taxon>Dikarya</taxon>
        <taxon>Ascomycota</taxon>
        <taxon>Pezizomycotina</taxon>
        <taxon>Dothideomycetes</taxon>
        <taxon>Pleosporomycetidae</taxon>
        <taxon>Pleosporales</taxon>
        <taxon>Pleosporineae</taxon>
        <taxon>Phaeosphaeriaceae</taxon>
        <taxon>Ophiobolus</taxon>
    </lineage>
</organism>
<dbReference type="PANTHER" id="PTHR24148">
    <property type="entry name" value="ANKYRIN REPEAT DOMAIN-CONTAINING PROTEIN 39 HOMOLOG-RELATED"/>
    <property type="match status" value="1"/>
</dbReference>
<dbReference type="Proteomes" id="UP000799424">
    <property type="component" value="Unassembled WGS sequence"/>
</dbReference>
<evidence type="ECO:0000313" key="3">
    <source>
        <dbReference type="EMBL" id="KAF2821454.1"/>
    </source>
</evidence>
<proteinExistence type="predicted"/>
<dbReference type="OrthoDB" id="3477286at2759"/>
<dbReference type="Pfam" id="PF06985">
    <property type="entry name" value="HET"/>
    <property type="match status" value="1"/>
</dbReference>
<keyword evidence="4" id="KW-1185">Reference proteome</keyword>